<gene>
    <name evidence="2" type="ORF">ACFSUF_20190</name>
</gene>
<sequence length="146" mass="17169">MKTRHRLNANVKSDIRLNGFRIAPDIKYSFPYLYKDNIKYWDFEKNSVNPYTLFPRSQFFASLAQLHPLIAKDWDYIRNHPVTPKNIKPRARKKFWWICPEKGHSYPASPDNRVGRGSRCPYCYGHLKSRIEGLDEQPELLGGANN</sequence>
<keyword evidence="3" id="KW-1185">Reference proteome</keyword>
<comment type="caution">
    <text evidence="2">The sequence shown here is derived from an EMBL/GenBank/DDBJ whole genome shotgun (WGS) entry which is preliminary data.</text>
</comment>
<organism evidence="2 3">
    <name type="scientific">Paenibacillus gansuensis</name>
    <dbReference type="NCBI Taxonomy" id="306542"/>
    <lineage>
        <taxon>Bacteria</taxon>
        <taxon>Bacillati</taxon>
        <taxon>Bacillota</taxon>
        <taxon>Bacilli</taxon>
        <taxon>Bacillales</taxon>
        <taxon>Paenibacillaceae</taxon>
        <taxon>Paenibacillus</taxon>
    </lineage>
</organism>
<protein>
    <submittedName>
        <fullName evidence="2">Zinc-ribbon domain-containing protein</fullName>
    </submittedName>
</protein>
<accession>A0ABW5PHH3</accession>
<dbReference type="Pfam" id="PF14311">
    <property type="entry name" value="DUF4379"/>
    <property type="match status" value="1"/>
</dbReference>
<evidence type="ECO:0000259" key="1">
    <source>
        <dbReference type="Pfam" id="PF14311"/>
    </source>
</evidence>
<dbReference type="PANTHER" id="PTHR37317">
    <property type="entry name" value="BLR8090 PROTEIN"/>
    <property type="match status" value="1"/>
</dbReference>
<dbReference type="RefSeq" id="WP_377605940.1">
    <property type="nucleotide sequence ID" value="NZ_JBHUME010000013.1"/>
</dbReference>
<reference evidence="3" key="1">
    <citation type="journal article" date="2019" name="Int. J. Syst. Evol. Microbiol.">
        <title>The Global Catalogue of Microorganisms (GCM) 10K type strain sequencing project: providing services to taxonomists for standard genome sequencing and annotation.</title>
        <authorList>
            <consortium name="The Broad Institute Genomics Platform"/>
            <consortium name="The Broad Institute Genome Sequencing Center for Infectious Disease"/>
            <person name="Wu L."/>
            <person name="Ma J."/>
        </authorList>
    </citation>
    <scope>NUCLEOTIDE SEQUENCE [LARGE SCALE GENOMIC DNA]</scope>
    <source>
        <strain evidence="3">KCTC 3950</strain>
    </source>
</reference>
<name>A0ABW5PHH3_9BACL</name>
<dbReference type="PANTHER" id="PTHR37317:SF1">
    <property type="entry name" value="ZINC-RIBBON DOMAIN-CONTAINING PROTEIN-RELATED"/>
    <property type="match status" value="1"/>
</dbReference>
<evidence type="ECO:0000313" key="2">
    <source>
        <dbReference type="EMBL" id="MFD2614738.1"/>
    </source>
</evidence>
<feature type="domain" description="Treble clef zinc finger" evidence="1">
    <location>
        <begin position="70"/>
        <end position="126"/>
    </location>
</feature>
<dbReference type="Proteomes" id="UP001597541">
    <property type="component" value="Unassembled WGS sequence"/>
</dbReference>
<proteinExistence type="predicted"/>
<dbReference type="EMBL" id="JBHUME010000013">
    <property type="protein sequence ID" value="MFD2614738.1"/>
    <property type="molecule type" value="Genomic_DNA"/>
</dbReference>
<dbReference type="InterPro" id="IPR025487">
    <property type="entry name" value="DUF4379"/>
</dbReference>
<evidence type="ECO:0000313" key="3">
    <source>
        <dbReference type="Proteomes" id="UP001597541"/>
    </source>
</evidence>